<dbReference type="GO" id="GO:0005085">
    <property type="term" value="F:guanyl-nucleotide exchange factor activity"/>
    <property type="evidence" value="ECO:0007669"/>
    <property type="project" value="TreeGrafter"/>
</dbReference>
<proteinExistence type="inferred from homology"/>
<dbReference type="AlphaFoldDB" id="A0A507CE43"/>
<keyword evidence="3" id="KW-0963">Cytoplasm</keyword>
<feature type="region of interest" description="Disordered" evidence="10">
    <location>
        <begin position="1"/>
        <end position="20"/>
    </location>
</feature>
<reference evidence="11 12" key="1">
    <citation type="journal article" date="2019" name="Sci. Rep.">
        <title>Comparative genomics of chytrid fungi reveal insights into the obligate biotrophic and pathogenic lifestyle of Synchytrium endobioticum.</title>
        <authorList>
            <person name="van de Vossenberg B.T.L.H."/>
            <person name="Warris S."/>
            <person name="Nguyen H.D.T."/>
            <person name="van Gent-Pelzer M.P.E."/>
            <person name="Joly D.L."/>
            <person name="van de Geest H.C."/>
            <person name="Bonants P.J.M."/>
            <person name="Smith D.S."/>
            <person name="Levesque C.A."/>
            <person name="van der Lee T.A.J."/>
        </authorList>
    </citation>
    <scope>NUCLEOTIDE SEQUENCE [LARGE SCALE GENOMIC DNA]</scope>
    <source>
        <strain evidence="11 12">MB42</strain>
    </source>
</reference>
<sequence length="324" mass="35358">MLQSCTASRDKPSNPGPPAMADVVATLQRIVNECPALSMQVSAVKALTEFTRSSNASTSSEEHQNLQRACEALKSSSHNSISLAGGCDLFLREVTRMPHDDMTDLKAWKQQIVLRGEAFVLNADARRESIASLGLQILRPDLHITVLIHSHSRVVVHLLQRAASSNRRLSVFVTESRPTSNGKKAVEILRESGIEARVILDTAVARIMSQVHMVLVGAEGIVANGGLLNQIGTYQIALVAKEANVPLYVVTESSKFMKSFPLNQPEVNKLQSLFTEDYDSYDPTSIAFRSPPIDYTPPEYITALLTDLGVISPARTALCTSSKF</sequence>
<evidence type="ECO:0000256" key="9">
    <source>
        <dbReference type="RuleBase" id="RU003814"/>
    </source>
</evidence>
<keyword evidence="5" id="KW-0648">Protein biosynthesis</keyword>
<dbReference type="GO" id="GO:0003743">
    <property type="term" value="F:translation initiation factor activity"/>
    <property type="evidence" value="ECO:0007669"/>
    <property type="project" value="UniProtKB-KW"/>
</dbReference>
<evidence type="ECO:0000256" key="5">
    <source>
        <dbReference type="ARBA" id="ARBA00022917"/>
    </source>
</evidence>
<comment type="similarity">
    <text evidence="2 9">Belongs to the eIF-2B alpha/beta/delta subunits family.</text>
</comment>
<dbReference type="STRING" id="286115.A0A507CE43"/>
<evidence type="ECO:0000256" key="2">
    <source>
        <dbReference type="ARBA" id="ARBA00007251"/>
    </source>
</evidence>
<protein>
    <recommendedName>
        <fullName evidence="6">Translation initiation factor eIF2B subunit alpha</fullName>
    </recommendedName>
    <alternativeName>
        <fullName evidence="7">eIF2B GDP-GTP exchange factor subunit alpha</fullName>
    </alternativeName>
</protein>
<evidence type="ECO:0000256" key="4">
    <source>
        <dbReference type="ARBA" id="ARBA00022540"/>
    </source>
</evidence>
<dbReference type="Gene3D" id="1.20.120.1070">
    <property type="entry name" value="Translation initiation factor eIF-2B, N-terminal domain"/>
    <property type="match status" value="1"/>
</dbReference>
<dbReference type="InterPro" id="IPR051501">
    <property type="entry name" value="eIF2B_alpha/beta/delta"/>
</dbReference>
<dbReference type="VEuPathDB" id="FungiDB:SeMB42_g06247"/>
<evidence type="ECO:0000256" key="8">
    <source>
        <dbReference type="ARBA" id="ARBA00046432"/>
    </source>
</evidence>
<keyword evidence="4" id="KW-0396">Initiation factor</keyword>
<dbReference type="PANTHER" id="PTHR45860">
    <property type="entry name" value="TRANSLATION INITIATION FACTOR EIF-2B SUBUNIT ALPHA"/>
    <property type="match status" value="1"/>
</dbReference>
<evidence type="ECO:0000313" key="12">
    <source>
        <dbReference type="Proteomes" id="UP000317494"/>
    </source>
</evidence>
<dbReference type="GO" id="GO:0016853">
    <property type="term" value="F:isomerase activity"/>
    <property type="evidence" value="ECO:0007669"/>
    <property type="project" value="UniProtKB-KW"/>
</dbReference>
<dbReference type="Gene3D" id="3.40.50.10470">
    <property type="entry name" value="Translation initiation factor eif-2b, domain 2"/>
    <property type="match status" value="1"/>
</dbReference>
<comment type="subunit">
    <text evidence="8">Component of the translation initiation factor 2B (eIF2B) complex which is a heterodecamer of two sets of five different subunits: alpha, beta, gamma, delta and epsilon. Subunits alpha, beta and delta comprise a regulatory subcomplex and subunits epsilon and gamma comprise a catalytic subcomplex. Within the complex, the hexameric regulatory complex resides at the center, with the two heterodimeric catalytic subcomplexes bound on opposite sides.</text>
</comment>
<dbReference type="Pfam" id="PF01008">
    <property type="entry name" value="IF-2B"/>
    <property type="match status" value="1"/>
</dbReference>
<comment type="caution">
    <text evidence="11">The sequence shown here is derived from an EMBL/GenBank/DDBJ whole genome shotgun (WGS) entry which is preliminary data.</text>
</comment>
<keyword evidence="12" id="KW-1185">Reference proteome</keyword>
<evidence type="ECO:0000256" key="7">
    <source>
        <dbReference type="ARBA" id="ARBA00044236"/>
    </source>
</evidence>
<evidence type="ECO:0000256" key="10">
    <source>
        <dbReference type="SAM" id="MobiDB-lite"/>
    </source>
</evidence>
<dbReference type="Proteomes" id="UP000317494">
    <property type="component" value="Unassembled WGS sequence"/>
</dbReference>
<comment type="subcellular location">
    <subcellularLocation>
        <location evidence="1">Cytoplasm</location>
        <location evidence="1">Cytosol</location>
    </subcellularLocation>
</comment>
<accession>A0A507CE43</accession>
<evidence type="ECO:0000256" key="6">
    <source>
        <dbReference type="ARBA" id="ARBA00044208"/>
    </source>
</evidence>
<dbReference type="InterPro" id="IPR042529">
    <property type="entry name" value="IF_2B-like_C"/>
</dbReference>
<evidence type="ECO:0000256" key="1">
    <source>
        <dbReference type="ARBA" id="ARBA00004514"/>
    </source>
</evidence>
<dbReference type="InterPro" id="IPR037171">
    <property type="entry name" value="NagB/RpiA_transferase-like"/>
</dbReference>
<organism evidence="11 12">
    <name type="scientific">Synchytrium endobioticum</name>
    <dbReference type="NCBI Taxonomy" id="286115"/>
    <lineage>
        <taxon>Eukaryota</taxon>
        <taxon>Fungi</taxon>
        <taxon>Fungi incertae sedis</taxon>
        <taxon>Chytridiomycota</taxon>
        <taxon>Chytridiomycota incertae sedis</taxon>
        <taxon>Chytridiomycetes</taxon>
        <taxon>Synchytriales</taxon>
        <taxon>Synchytriaceae</taxon>
        <taxon>Synchytrium</taxon>
    </lineage>
</organism>
<evidence type="ECO:0000256" key="3">
    <source>
        <dbReference type="ARBA" id="ARBA00022490"/>
    </source>
</evidence>
<dbReference type="SUPFAM" id="SSF100950">
    <property type="entry name" value="NagB/RpiA/CoA transferase-like"/>
    <property type="match status" value="1"/>
</dbReference>
<dbReference type="GO" id="GO:0005829">
    <property type="term" value="C:cytosol"/>
    <property type="evidence" value="ECO:0007669"/>
    <property type="project" value="UniProtKB-SubCell"/>
</dbReference>
<dbReference type="GO" id="GO:0005851">
    <property type="term" value="C:eukaryotic translation initiation factor 2B complex"/>
    <property type="evidence" value="ECO:0007669"/>
    <property type="project" value="TreeGrafter"/>
</dbReference>
<dbReference type="PANTHER" id="PTHR45860:SF1">
    <property type="entry name" value="TRANSLATION INITIATION FACTOR EIF-2B SUBUNIT ALPHA"/>
    <property type="match status" value="1"/>
</dbReference>
<dbReference type="EMBL" id="QEAN01000339">
    <property type="protein sequence ID" value="TPX39780.1"/>
    <property type="molecule type" value="Genomic_DNA"/>
</dbReference>
<name>A0A507CE43_9FUNG</name>
<gene>
    <name evidence="11" type="primary">MRI1</name>
    <name evidence="11" type="ORF">SeMB42_g06247</name>
</gene>
<evidence type="ECO:0000313" key="11">
    <source>
        <dbReference type="EMBL" id="TPX39780.1"/>
    </source>
</evidence>
<keyword evidence="11" id="KW-0413">Isomerase</keyword>
<dbReference type="InterPro" id="IPR000649">
    <property type="entry name" value="IF-2B-related"/>
</dbReference>
<dbReference type="InterPro" id="IPR042528">
    <property type="entry name" value="elF-2B_alpha_N"/>
</dbReference>